<dbReference type="Pfam" id="PF16561">
    <property type="entry name" value="AMPK1_CBM"/>
    <property type="match status" value="1"/>
</dbReference>
<dbReference type="CDD" id="cd02859">
    <property type="entry name" value="E_set_AMPKbeta_like_N"/>
    <property type="match status" value="1"/>
</dbReference>
<dbReference type="InterPro" id="IPR050827">
    <property type="entry name" value="CRP1_MDG1_kinase"/>
</dbReference>
<feature type="region of interest" description="Disordered" evidence="2">
    <location>
        <begin position="89"/>
        <end position="161"/>
    </location>
</feature>
<feature type="domain" description="AMP-activated protein kinase glycogen-binding" evidence="3">
    <location>
        <begin position="10"/>
        <end position="96"/>
    </location>
</feature>
<dbReference type="Gene3D" id="2.60.40.10">
    <property type="entry name" value="Immunoglobulins"/>
    <property type="match status" value="1"/>
</dbReference>
<dbReference type="GO" id="GO:0005634">
    <property type="term" value="C:nucleus"/>
    <property type="evidence" value="ECO:0007669"/>
    <property type="project" value="TreeGrafter"/>
</dbReference>
<evidence type="ECO:0000259" key="3">
    <source>
        <dbReference type="Pfam" id="PF16561"/>
    </source>
</evidence>
<dbReference type="GO" id="GO:0019901">
    <property type="term" value="F:protein kinase binding"/>
    <property type="evidence" value="ECO:0007669"/>
    <property type="project" value="TreeGrafter"/>
</dbReference>
<keyword evidence="5" id="KW-1185">Reference proteome</keyword>
<dbReference type="AlphaFoldDB" id="A0A397URS3"/>
<dbReference type="InterPro" id="IPR032640">
    <property type="entry name" value="AMPK1_CBM"/>
</dbReference>
<accession>A0A397URS3</accession>
<protein>
    <submittedName>
        <fullName evidence="4">Carbohydrate-Binding Module Family 48 protein</fullName>
    </submittedName>
</protein>
<dbReference type="EMBL" id="QKWP01001081">
    <property type="protein sequence ID" value="RIB11927.1"/>
    <property type="molecule type" value="Genomic_DNA"/>
</dbReference>
<proteinExistence type="inferred from homology"/>
<feature type="compositionally biased region" description="Basic and acidic residues" evidence="2">
    <location>
        <begin position="102"/>
        <end position="161"/>
    </location>
</feature>
<dbReference type="InterPro" id="IPR013783">
    <property type="entry name" value="Ig-like_fold"/>
</dbReference>
<comment type="similarity">
    <text evidence="1">Belongs to the 5'-AMP-activated protein kinase beta subunit family.</text>
</comment>
<dbReference type="InterPro" id="IPR014756">
    <property type="entry name" value="Ig_E-set"/>
</dbReference>
<dbReference type="GO" id="GO:0031588">
    <property type="term" value="C:nucleotide-activated protein kinase complex"/>
    <property type="evidence" value="ECO:0007669"/>
    <property type="project" value="TreeGrafter"/>
</dbReference>
<evidence type="ECO:0000256" key="1">
    <source>
        <dbReference type="ARBA" id="ARBA00010926"/>
    </source>
</evidence>
<evidence type="ECO:0000313" key="5">
    <source>
        <dbReference type="Proteomes" id="UP000266673"/>
    </source>
</evidence>
<comment type="caution">
    <text evidence="4">The sequence shown here is derived from an EMBL/GenBank/DDBJ whole genome shotgun (WGS) entry which is preliminary data.</text>
</comment>
<name>A0A397URS3_9GLOM</name>
<dbReference type="OrthoDB" id="5873279at2759"/>
<organism evidence="4 5">
    <name type="scientific">Gigaspora rosea</name>
    <dbReference type="NCBI Taxonomy" id="44941"/>
    <lineage>
        <taxon>Eukaryota</taxon>
        <taxon>Fungi</taxon>
        <taxon>Fungi incertae sedis</taxon>
        <taxon>Mucoromycota</taxon>
        <taxon>Glomeromycotina</taxon>
        <taxon>Glomeromycetes</taxon>
        <taxon>Diversisporales</taxon>
        <taxon>Gigasporaceae</taxon>
        <taxon>Gigaspora</taxon>
    </lineage>
</organism>
<dbReference type="Proteomes" id="UP000266673">
    <property type="component" value="Unassembled WGS sequence"/>
</dbReference>
<evidence type="ECO:0000256" key="2">
    <source>
        <dbReference type="SAM" id="MobiDB-lite"/>
    </source>
</evidence>
<dbReference type="GO" id="GO:0007165">
    <property type="term" value="P:signal transduction"/>
    <property type="evidence" value="ECO:0007669"/>
    <property type="project" value="TreeGrafter"/>
</dbReference>
<sequence>MPDVSYFNLVPITFKWSHWGSNVQVAGSFDSPYTPWDPIKMTKADGSSEFVTILTLKPNATYFYKFVVDGQWVLDQNVPSHPDSGGNFNHVICVEPPPPLASEKELKDDNNNDNEKVENYNELKNSTDNDNEKTDTDNDYEKVEKCNDELKNDNENDNEKVEKYDDELKNMKMIMKKLRSMMMN</sequence>
<reference evidence="4 5" key="1">
    <citation type="submission" date="2018-06" db="EMBL/GenBank/DDBJ databases">
        <title>Comparative genomics reveals the genomic features of Rhizophagus irregularis, R. cerebriforme, R. diaphanum and Gigaspora rosea, and their symbiotic lifestyle signature.</title>
        <authorList>
            <person name="Morin E."/>
            <person name="San Clemente H."/>
            <person name="Chen E.C.H."/>
            <person name="De La Providencia I."/>
            <person name="Hainaut M."/>
            <person name="Kuo A."/>
            <person name="Kohler A."/>
            <person name="Murat C."/>
            <person name="Tang N."/>
            <person name="Roy S."/>
            <person name="Loubradou J."/>
            <person name="Henrissat B."/>
            <person name="Grigoriev I.V."/>
            <person name="Corradi N."/>
            <person name="Roux C."/>
            <person name="Martin F.M."/>
        </authorList>
    </citation>
    <scope>NUCLEOTIDE SEQUENCE [LARGE SCALE GENOMIC DNA]</scope>
    <source>
        <strain evidence="4 5">DAOM 194757</strain>
    </source>
</reference>
<dbReference type="STRING" id="44941.A0A397URS3"/>
<gene>
    <name evidence="4" type="ORF">C2G38_65572</name>
</gene>
<dbReference type="SUPFAM" id="SSF81296">
    <property type="entry name" value="E set domains"/>
    <property type="match status" value="1"/>
</dbReference>
<evidence type="ECO:0000313" key="4">
    <source>
        <dbReference type="EMBL" id="RIB11927.1"/>
    </source>
</evidence>
<dbReference type="PANTHER" id="PTHR10343:SF84">
    <property type="entry name" value="5'-AMP-ACTIVATED PROTEIN KINASE SUBUNIT BETA-1"/>
    <property type="match status" value="1"/>
</dbReference>
<dbReference type="GO" id="GO:0005737">
    <property type="term" value="C:cytoplasm"/>
    <property type="evidence" value="ECO:0007669"/>
    <property type="project" value="TreeGrafter"/>
</dbReference>
<dbReference type="PANTHER" id="PTHR10343">
    <property type="entry name" value="5'-AMP-ACTIVATED PROTEIN KINASE , BETA SUBUNIT"/>
    <property type="match status" value="1"/>
</dbReference>